<reference evidence="12 13" key="1">
    <citation type="submission" date="2016-03" db="EMBL/GenBank/DDBJ databases">
        <title>Genome sequence of Mycoplasma gallinarum strain Mgn_IPT.</title>
        <authorList>
            <person name="Yacoub E."/>
            <person name="Sirand-Pugnet P."/>
            <person name="Barre A."/>
            <person name="Maurier F."/>
            <person name="Blanchard A."/>
            <person name="Ben Abdelmoumen B.M."/>
        </authorList>
    </citation>
    <scope>NUCLEOTIDE SEQUENCE [LARGE SCALE GENOMIC DNA]</scope>
    <source>
        <strain evidence="12 13">Mgn_IPT</strain>
    </source>
</reference>
<keyword evidence="4 10" id="KW-0812">Transmembrane</keyword>
<accession>A0A168RR23</accession>
<dbReference type="GO" id="GO:0055085">
    <property type="term" value="P:transmembrane transport"/>
    <property type="evidence" value="ECO:0007669"/>
    <property type="project" value="InterPro"/>
</dbReference>
<dbReference type="RefSeq" id="WP_234779237.1">
    <property type="nucleotide sequence ID" value="NZ_LVLH01000009.1"/>
</dbReference>
<dbReference type="GO" id="GO:0015031">
    <property type="term" value="P:protein transport"/>
    <property type="evidence" value="ECO:0007669"/>
    <property type="project" value="UniProtKB-KW"/>
</dbReference>
<evidence type="ECO:0000256" key="9">
    <source>
        <dbReference type="ARBA" id="ARBA00024202"/>
    </source>
</evidence>
<dbReference type="CDD" id="cd06261">
    <property type="entry name" value="TM_PBP2"/>
    <property type="match status" value="1"/>
</dbReference>
<evidence type="ECO:0000256" key="1">
    <source>
        <dbReference type="ARBA" id="ARBA00004651"/>
    </source>
</evidence>
<dbReference type="Pfam" id="PF00528">
    <property type="entry name" value="BPD_transp_1"/>
    <property type="match status" value="1"/>
</dbReference>
<dbReference type="Gene3D" id="1.10.3720.10">
    <property type="entry name" value="MetI-like"/>
    <property type="match status" value="1"/>
</dbReference>
<dbReference type="PANTHER" id="PTHR43386:SF24">
    <property type="entry name" value="OLIGOPEPTIDE TRANSPORT SYSTEM PERMEASE PROTEIN AMID"/>
    <property type="match status" value="1"/>
</dbReference>
<dbReference type="PANTHER" id="PTHR43386">
    <property type="entry name" value="OLIGOPEPTIDE TRANSPORT SYSTEM PERMEASE PROTEIN APPC"/>
    <property type="match status" value="1"/>
</dbReference>
<comment type="caution">
    <text evidence="12">The sequence shown here is derived from an EMBL/GenBank/DDBJ whole genome shotgun (WGS) entry which is preliminary data.</text>
</comment>
<keyword evidence="7 10" id="KW-1133">Transmembrane helix</keyword>
<dbReference type="PATRIC" id="fig|29557.3.peg.13"/>
<dbReference type="InterPro" id="IPR000515">
    <property type="entry name" value="MetI-like"/>
</dbReference>
<gene>
    <name evidence="12" type="primary">oppC</name>
    <name evidence="12" type="ORF">MGALLINA_00240</name>
</gene>
<evidence type="ECO:0000256" key="10">
    <source>
        <dbReference type="RuleBase" id="RU363032"/>
    </source>
</evidence>
<comment type="similarity">
    <text evidence="9">Belongs to the binding-protein-dependent transport system permease family. OppBC subfamily.</text>
</comment>
<evidence type="ECO:0000313" key="12">
    <source>
        <dbReference type="EMBL" id="OAB49206.1"/>
    </source>
</evidence>
<dbReference type="GO" id="GO:0005886">
    <property type="term" value="C:plasma membrane"/>
    <property type="evidence" value="ECO:0007669"/>
    <property type="project" value="UniProtKB-SubCell"/>
</dbReference>
<proteinExistence type="inferred from homology"/>
<evidence type="ECO:0000259" key="11">
    <source>
        <dbReference type="PROSITE" id="PS50928"/>
    </source>
</evidence>
<dbReference type="STRING" id="29557.MGALLINA_00240"/>
<keyword evidence="13" id="KW-1185">Reference proteome</keyword>
<dbReference type="Proteomes" id="UP000076983">
    <property type="component" value="Unassembled WGS sequence"/>
</dbReference>
<feature type="transmembrane region" description="Helical" evidence="10">
    <location>
        <begin position="224"/>
        <end position="248"/>
    </location>
</feature>
<evidence type="ECO:0000256" key="4">
    <source>
        <dbReference type="ARBA" id="ARBA00022692"/>
    </source>
</evidence>
<dbReference type="GO" id="GO:0015833">
    <property type="term" value="P:peptide transport"/>
    <property type="evidence" value="ECO:0007669"/>
    <property type="project" value="UniProtKB-KW"/>
</dbReference>
<sequence>MSMHLSNEEFNAKYKLNQNFSSKIHLAQDRNLTNNIAGKPKILAVEIIKRFFKNPVVVLATLAFLALILTSVIIYFTSPYLAAQRIDANSQEKLTFIKSLPPLFDAHEISFDTLKIKSYNVIVDSQYYQYLRDAGYGLSFNTEYSASGSQFIEYNAYDFYTTNRIFTTINQEHWNSLVSDSDKIAYLQELGQAVPKLKTYLGTTENGYDIWTTAWVGVIQSMKVALIVASIEFLIGVTIGAYLGFHAGKWIDTVVMRIIEIFQSPPSIIWLLMFVSIWGTNDWVLIGGLLFVGWTWPIGTTRMFIITVKDEEYITAAKSIGASTPRQVYLHALPAIIGKLAMNFVRRIPSVILSVASLAFLGFFKDDNSANIGKFMIDNISQSELNPWLMILPASILLVLSLSLQFIAVGIHDALDPKIVKAR</sequence>
<feature type="transmembrane region" description="Helical" evidence="10">
    <location>
        <begin position="385"/>
        <end position="411"/>
    </location>
</feature>
<evidence type="ECO:0000256" key="3">
    <source>
        <dbReference type="ARBA" id="ARBA00022475"/>
    </source>
</evidence>
<dbReference type="EMBL" id="LVLH01000009">
    <property type="protein sequence ID" value="OAB49206.1"/>
    <property type="molecule type" value="Genomic_DNA"/>
</dbReference>
<comment type="subcellular location">
    <subcellularLocation>
        <location evidence="1 10">Cell membrane</location>
        <topology evidence="1 10">Multi-pass membrane protein</topology>
    </subcellularLocation>
</comment>
<keyword evidence="6" id="KW-0653">Protein transport</keyword>
<keyword evidence="3" id="KW-1003">Cell membrane</keyword>
<dbReference type="SUPFAM" id="SSF161098">
    <property type="entry name" value="MetI-like"/>
    <property type="match status" value="1"/>
</dbReference>
<dbReference type="PROSITE" id="PS50928">
    <property type="entry name" value="ABC_TM1"/>
    <property type="match status" value="1"/>
</dbReference>
<protein>
    <submittedName>
        <fullName evidence="12">Oligopeptide transport system permease protein OppC</fullName>
    </submittedName>
</protein>
<organism evidence="12 13">
    <name type="scientific">Mycoplasmopsis gallinarum</name>
    <dbReference type="NCBI Taxonomy" id="29557"/>
    <lineage>
        <taxon>Bacteria</taxon>
        <taxon>Bacillati</taxon>
        <taxon>Mycoplasmatota</taxon>
        <taxon>Mycoplasmoidales</taxon>
        <taxon>Metamycoplasmataceae</taxon>
        <taxon>Mycoplasmopsis</taxon>
    </lineage>
</organism>
<feature type="transmembrane region" description="Helical" evidence="10">
    <location>
        <begin position="268"/>
        <end position="294"/>
    </location>
</feature>
<evidence type="ECO:0000256" key="7">
    <source>
        <dbReference type="ARBA" id="ARBA00022989"/>
    </source>
</evidence>
<feature type="transmembrane region" description="Helical" evidence="10">
    <location>
        <begin position="56"/>
        <end position="76"/>
    </location>
</feature>
<feature type="domain" description="ABC transmembrane type-1" evidence="11">
    <location>
        <begin position="218"/>
        <end position="408"/>
    </location>
</feature>
<evidence type="ECO:0000256" key="2">
    <source>
        <dbReference type="ARBA" id="ARBA00022448"/>
    </source>
</evidence>
<evidence type="ECO:0000256" key="5">
    <source>
        <dbReference type="ARBA" id="ARBA00022856"/>
    </source>
</evidence>
<dbReference type="InterPro" id="IPR035906">
    <property type="entry name" value="MetI-like_sf"/>
</dbReference>
<dbReference type="AlphaFoldDB" id="A0A168RR23"/>
<evidence type="ECO:0000256" key="6">
    <source>
        <dbReference type="ARBA" id="ARBA00022927"/>
    </source>
</evidence>
<keyword evidence="2 10" id="KW-0813">Transport</keyword>
<keyword evidence="5" id="KW-0571">Peptide transport</keyword>
<dbReference type="InterPro" id="IPR050366">
    <property type="entry name" value="BP-dependent_transpt_permease"/>
</dbReference>
<feature type="transmembrane region" description="Helical" evidence="10">
    <location>
        <begin position="348"/>
        <end position="365"/>
    </location>
</feature>
<keyword evidence="8 10" id="KW-0472">Membrane</keyword>
<evidence type="ECO:0000313" key="13">
    <source>
        <dbReference type="Proteomes" id="UP000076983"/>
    </source>
</evidence>
<evidence type="ECO:0000256" key="8">
    <source>
        <dbReference type="ARBA" id="ARBA00023136"/>
    </source>
</evidence>
<name>A0A168RR23_9BACT</name>